<accession>A0A194VC79</accession>
<name>A0A194VC79_CYTMA</name>
<keyword evidence="3" id="KW-1185">Reference proteome</keyword>
<proteinExistence type="predicted"/>
<feature type="compositionally biased region" description="Low complexity" evidence="1">
    <location>
        <begin position="65"/>
        <end position="79"/>
    </location>
</feature>
<dbReference type="AlphaFoldDB" id="A0A194VC79"/>
<gene>
    <name evidence="2" type="ORF">VP1G_08755</name>
</gene>
<reference evidence="3" key="1">
    <citation type="submission" date="2014-12" db="EMBL/GenBank/DDBJ databases">
        <title>Genome Sequence of Valsa Canker Pathogens Uncovers a Specific Adaption of Colonization on Woody Bark.</title>
        <authorList>
            <person name="Yin Z."/>
            <person name="Liu H."/>
            <person name="Gao X."/>
            <person name="Li Z."/>
            <person name="Song N."/>
            <person name="Ke X."/>
            <person name="Dai Q."/>
            <person name="Wu Y."/>
            <person name="Sun Y."/>
            <person name="Xu J.-R."/>
            <person name="Kang Z.K."/>
            <person name="Wang L."/>
            <person name="Huang L."/>
        </authorList>
    </citation>
    <scope>NUCLEOTIDE SEQUENCE [LARGE SCALE GENOMIC DNA]</scope>
    <source>
        <strain evidence="3">SXYL134</strain>
    </source>
</reference>
<feature type="region of interest" description="Disordered" evidence="1">
    <location>
        <begin position="172"/>
        <end position="192"/>
    </location>
</feature>
<feature type="region of interest" description="Disordered" evidence="1">
    <location>
        <begin position="1"/>
        <end position="95"/>
    </location>
</feature>
<evidence type="ECO:0000313" key="2">
    <source>
        <dbReference type="EMBL" id="KUI61600.1"/>
    </source>
</evidence>
<dbReference type="STRING" id="694573.A0A194VC79"/>
<organism evidence="2 3">
    <name type="scientific">Cytospora mali</name>
    <name type="common">Apple Valsa canker fungus</name>
    <name type="synonym">Valsa mali</name>
    <dbReference type="NCBI Taxonomy" id="578113"/>
    <lineage>
        <taxon>Eukaryota</taxon>
        <taxon>Fungi</taxon>
        <taxon>Dikarya</taxon>
        <taxon>Ascomycota</taxon>
        <taxon>Pezizomycotina</taxon>
        <taxon>Sordariomycetes</taxon>
        <taxon>Sordariomycetidae</taxon>
        <taxon>Diaporthales</taxon>
        <taxon>Cytosporaceae</taxon>
        <taxon>Cytospora</taxon>
    </lineage>
</organism>
<evidence type="ECO:0000256" key="1">
    <source>
        <dbReference type="SAM" id="MobiDB-lite"/>
    </source>
</evidence>
<dbReference type="Proteomes" id="UP000078576">
    <property type="component" value="Unassembled WGS sequence"/>
</dbReference>
<feature type="compositionally biased region" description="Polar residues" evidence="1">
    <location>
        <begin position="17"/>
        <end position="28"/>
    </location>
</feature>
<dbReference type="OrthoDB" id="5374569at2759"/>
<evidence type="ECO:0000313" key="3">
    <source>
        <dbReference type="Proteomes" id="UP000078576"/>
    </source>
</evidence>
<protein>
    <submittedName>
        <fullName evidence="2">Uncharacterized protein</fullName>
    </submittedName>
</protein>
<dbReference type="EMBL" id="KN714781">
    <property type="protein sequence ID" value="KUI61600.1"/>
    <property type="molecule type" value="Genomic_DNA"/>
</dbReference>
<sequence>MGRTLPWKKGDSLLAVTKSSNSPRPTSNASRPSGHSPPPSAAGTPIRSAPHPKPITPISRPKAKQASSSRAQTSLRSPSSSPPPEPIPESFMIDGFDNDDQWRMVEDEFYAVAGHFTAHLHAAEYRRLREEARSQNADSIRTISRPVTAPPTSHVKRRQAALALATAQRQGVKAAMSRINGEDTEDEDDEIPWKGTHLAGLMNSPRKKVQPLANMTLTTRGSHTVALSSRGNGLGSPSASRGSFARHHENLLCTSDTSGHIAPGHLPLLEISRSRTTSQQVQSLDDSDDDNDLERDVTIESIKIGTVIYRRDFCA</sequence>